<reference evidence="1" key="2">
    <citation type="submission" date="2020-09" db="EMBL/GenBank/DDBJ databases">
        <authorList>
            <person name="Sun Q."/>
            <person name="Zhou Y."/>
        </authorList>
    </citation>
    <scope>NUCLEOTIDE SEQUENCE</scope>
    <source>
        <strain evidence="1">CGMCC 1.8984</strain>
    </source>
</reference>
<dbReference type="EMBL" id="BMMD01000001">
    <property type="protein sequence ID" value="GGJ68559.1"/>
    <property type="molecule type" value="Genomic_DNA"/>
</dbReference>
<sequence length="205" mass="23282">MIARTIRYADAYLSLSRAGYGSEAVALARASLEHAVTLQWIFVVQGGIDRFRVTAAHDRQEHYSNLAAWLNNHELAEEVTKLDSPPDGKRLPPFMNMLRDLDQDRFLETSYHILSQQVHVTHAAVTAFITPGEEEELHINYDQDYGYQYQATYVVAAACMLARWVVARLTNDTELLTRLDNTSDDLILPMTLMDNVAAEKRRKGL</sequence>
<evidence type="ECO:0000313" key="1">
    <source>
        <dbReference type="EMBL" id="GGJ68559.1"/>
    </source>
</evidence>
<gene>
    <name evidence="1" type="ORF">GCM10011372_02910</name>
</gene>
<name>A0A917PAD1_9MICO</name>
<keyword evidence="2" id="KW-1185">Reference proteome</keyword>
<dbReference type="RefSeq" id="WP_188741649.1">
    <property type="nucleotide sequence ID" value="NZ_BAABFW010000078.1"/>
</dbReference>
<reference evidence="1" key="1">
    <citation type="journal article" date="2014" name="Int. J. Syst. Evol. Microbiol.">
        <title>Complete genome sequence of Corynebacterium casei LMG S-19264T (=DSM 44701T), isolated from a smear-ripened cheese.</title>
        <authorList>
            <consortium name="US DOE Joint Genome Institute (JGI-PGF)"/>
            <person name="Walter F."/>
            <person name="Albersmeier A."/>
            <person name="Kalinowski J."/>
            <person name="Ruckert C."/>
        </authorList>
    </citation>
    <scope>NUCLEOTIDE SEQUENCE</scope>
    <source>
        <strain evidence="1">CGMCC 1.8984</strain>
    </source>
</reference>
<dbReference type="Proteomes" id="UP000636956">
    <property type="component" value="Unassembled WGS sequence"/>
</dbReference>
<dbReference type="Pfam" id="PF18928">
    <property type="entry name" value="DUF5677"/>
    <property type="match status" value="1"/>
</dbReference>
<accession>A0A917PAD1</accession>
<organism evidence="1 2">
    <name type="scientific">Agromyces bauzanensis</name>
    <dbReference type="NCBI Taxonomy" id="1308924"/>
    <lineage>
        <taxon>Bacteria</taxon>
        <taxon>Bacillati</taxon>
        <taxon>Actinomycetota</taxon>
        <taxon>Actinomycetes</taxon>
        <taxon>Micrococcales</taxon>
        <taxon>Microbacteriaceae</taxon>
        <taxon>Agromyces</taxon>
    </lineage>
</organism>
<protein>
    <submittedName>
        <fullName evidence="1">Uncharacterized protein</fullName>
    </submittedName>
</protein>
<proteinExistence type="predicted"/>
<comment type="caution">
    <text evidence="1">The sequence shown here is derived from an EMBL/GenBank/DDBJ whole genome shotgun (WGS) entry which is preliminary data.</text>
</comment>
<dbReference type="AlphaFoldDB" id="A0A917PAD1"/>
<evidence type="ECO:0000313" key="2">
    <source>
        <dbReference type="Proteomes" id="UP000636956"/>
    </source>
</evidence>
<dbReference type="InterPro" id="IPR043733">
    <property type="entry name" value="DUF5677"/>
</dbReference>